<name>A0A7Y9FKJ2_9SPHN</name>
<organism evidence="1 2">
    <name type="scientific">Sphingomonas melonis</name>
    <dbReference type="NCBI Taxonomy" id="152682"/>
    <lineage>
        <taxon>Bacteria</taxon>
        <taxon>Pseudomonadati</taxon>
        <taxon>Pseudomonadota</taxon>
        <taxon>Alphaproteobacteria</taxon>
        <taxon>Sphingomonadales</taxon>
        <taxon>Sphingomonadaceae</taxon>
        <taxon>Sphingomonas</taxon>
    </lineage>
</organism>
<gene>
    <name evidence="1" type="ORF">HD841_000804</name>
</gene>
<proteinExistence type="predicted"/>
<dbReference type="AlphaFoldDB" id="A0A7Y9FKJ2"/>
<sequence length="130" mass="14740">MILLPIILQVIPTPTPPPIIDWQPFPVQRTPDGGFYDRTSAARTGDIVNAWVRFVNVEMKGVNAEGQQTDAHLEADCRKPRMRMLAYRVVQRDGSTLKLLKAPPNEIGWHEMRTGMRGYDIRAGLCSRVR</sequence>
<dbReference type="RefSeq" id="WP_179507555.1">
    <property type="nucleotide sequence ID" value="NZ_JACCBY010000001.1"/>
</dbReference>
<protein>
    <submittedName>
        <fullName evidence="1">Uncharacterized protein</fullName>
    </submittedName>
</protein>
<reference evidence="1 2" key="2">
    <citation type="submission" date="2020-08" db="EMBL/GenBank/DDBJ databases">
        <title>The Agave Microbiome: Exploring the role of microbial communities in plant adaptations to desert environments.</title>
        <authorList>
            <person name="Partida-Martinez L.P."/>
        </authorList>
    </citation>
    <scope>NUCLEOTIDE SEQUENCE [LARGE SCALE GENOMIC DNA]</scope>
    <source>
        <strain evidence="1 2">AS2.3</strain>
    </source>
</reference>
<keyword evidence="2" id="KW-1185">Reference proteome</keyword>
<reference evidence="1 2" key="1">
    <citation type="submission" date="2020-07" db="EMBL/GenBank/DDBJ databases">
        <authorList>
            <person name="Partida-Martinez L."/>
            <person name="Huntemann M."/>
            <person name="Clum A."/>
            <person name="Wang J."/>
            <person name="Palaniappan K."/>
            <person name="Ritter S."/>
            <person name="Chen I.-M."/>
            <person name="Stamatis D."/>
            <person name="Reddy T."/>
            <person name="O'Malley R."/>
            <person name="Daum C."/>
            <person name="Shapiro N."/>
            <person name="Ivanova N."/>
            <person name="Kyrpides N."/>
            <person name="Woyke T."/>
        </authorList>
    </citation>
    <scope>NUCLEOTIDE SEQUENCE [LARGE SCALE GENOMIC DNA]</scope>
    <source>
        <strain evidence="1 2">AS2.3</strain>
    </source>
</reference>
<evidence type="ECO:0000313" key="2">
    <source>
        <dbReference type="Proteomes" id="UP000517753"/>
    </source>
</evidence>
<accession>A0A7Y9FKJ2</accession>
<dbReference type="EMBL" id="JACCBY010000001">
    <property type="protein sequence ID" value="NYD89035.1"/>
    <property type="molecule type" value="Genomic_DNA"/>
</dbReference>
<dbReference type="Proteomes" id="UP000517753">
    <property type="component" value="Unassembled WGS sequence"/>
</dbReference>
<comment type="caution">
    <text evidence="1">The sequence shown here is derived from an EMBL/GenBank/DDBJ whole genome shotgun (WGS) entry which is preliminary data.</text>
</comment>
<evidence type="ECO:0000313" key="1">
    <source>
        <dbReference type="EMBL" id="NYD89035.1"/>
    </source>
</evidence>